<evidence type="ECO:0000313" key="2">
    <source>
        <dbReference type="EMBL" id="AYG61738.1"/>
    </source>
</evidence>
<dbReference type="Pfam" id="PF00753">
    <property type="entry name" value="Lactamase_B"/>
    <property type="match status" value="1"/>
</dbReference>
<gene>
    <name evidence="2" type="ORF">CCGE525_22905</name>
</gene>
<evidence type="ECO:0000259" key="1">
    <source>
        <dbReference type="Pfam" id="PF00753"/>
    </source>
</evidence>
<dbReference type="CDD" id="cd07713">
    <property type="entry name" value="DHPS-like_MBL-fold"/>
    <property type="match status" value="1"/>
</dbReference>
<keyword evidence="2" id="KW-0378">Hydrolase</keyword>
<dbReference type="Proteomes" id="UP000282195">
    <property type="component" value="Plasmid pRCCGE525c"/>
</dbReference>
<protein>
    <submittedName>
        <fullName evidence="2">MBL fold metallo-hydrolase</fullName>
    </submittedName>
</protein>
<dbReference type="EMBL" id="CP032695">
    <property type="protein sequence ID" value="AYG61738.1"/>
    <property type="molecule type" value="Genomic_DNA"/>
</dbReference>
<dbReference type="KEGG" id="rjg:CCGE525_22905"/>
<evidence type="ECO:0000313" key="3">
    <source>
        <dbReference type="Proteomes" id="UP000282195"/>
    </source>
</evidence>
<dbReference type="OrthoDB" id="9803916at2"/>
<reference evidence="2 3" key="1">
    <citation type="submission" date="2018-10" db="EMBL/GenBank/DDBJ databases">
        <title>Rhizobium etli, R. leguminosarum and a new Rhizobium genospecies from Phaseolus dumosus.</title>
        <authorList>
            <person name="Ramirez-Puebla S.T."/>
            <person name="Rogel-Hernandez M.A."/>
            <person name="Guerrero G."/>
            <person name="Ormeno-Orrillo E."/>
            <person name="Martinez-Romero J.C."/>
            <person name="Negrete-Yankelevich S."/>
            <person name="Martinez-Romero E."/>
        </authorList>
    </citation>
    <scope>NUCLEOTIDE SEQUENCE [LARGE SCALE GENOMIC DNA]</scope>
    <source>
        <strain evidence="2 3">CCGE525</strain>
        <plasmid evidence="3">prccge525c</plasmid>
    </source>
</reference>
<geneLocation type="plasmid" evidence="3">
    <name>prccge525c</name>
</geneLocation>
<organism evidence="2 3">
    <name type="scientific">Rhizobium jaguaris</name>
    <dbReference type="NCBI Taxonomy" id="1312183"/>
    <lineage>
        <taxon>Bacteria</taxon>
        <taxon>Pseudomonadati</taxon>
        <taxon>Pseudomonadota</taxon>
        <taxon>Alphaproteobacteria</taxon>
        <taxon>Hyphomicrobiales</taxon>
        <taxon>Rhizobiaceae</taxon>
        <taxon>Rhizobium/Agrobacterium group</taxon>
        <taxon>Rhizobium</taxon>
    </lineage>
</organism>
<sequence length="326" mass="34561">MPTLQPVDRLEFQILIDNLTDSLSTAPPNVTLEWTALMRAGMRQLSGRCQCCANHGLAVVVKAFRGAASRVVLFDAGPVEFAVEYNGTRLGIDFASIDAVVLSHGHWDHAGGLPIAFDLITKANGGRAIPCYLHPGMFRQRALPLTGGGLLPIRGIPSPDDLAAKGAVPVVTTEAQVLLDDMFLVSGEIPRMTSYEKGFPGHKRRSEDGQSWEDDPLIMDERFLAVHVGGKGIVVLTACSHAGIINVLKHAQSSFPAIPLYAVAGGFHLAGGNEKIIAESVRDIGTFGLALIAPGHCTGWRAVNALVNAYGDSTVAPLAVGKIFAI</sequence>
<dbReference type="GO" id="GO:0016787">
    <property type="term" value="F:hydrolase activity"/>
    <property type="evidence" value="ECO:0007669"/>
    <property type="project" value="UniProtKB-KW"/>
</dbReference>
<dbReference type="InterPro" id="IPR041712">
    <property type="entry name" value="DHPS-like_MBL-fold"/>
</dbReference>
<dbReference type="AlphaFoldDB" id="A0A387FSJ1"/>
<dbReference type="PANTHER" id="PTHR13754">
    <property type="entry name" value="METALLO-BETA-LACTAMASE SUPERFAMILY PROTEIN"/>
    <property type="match status" value="1"/>
</dbReference>
<dbReference type="GO" id="GO:0016740">
    <property type="term" value="F:transferase activity"/>
    <property type="evidence" value="ECO:0007669"/>
    <property type="project" value="TreeGrafter"/>
</dbReference>
<name>A0A387FSJ1_9HYPH</name>
<dbReference type="PANTHER" id="PTHR13754:SF13">
    <property type="entry name" value="METALLO-BETA-LACTAMASE SUPERFAMILY PROTEIN (AFU_ORTHOLOGUE AFUA_3G07630)"/>
    <property type="match status" value="1"/>
</dbReference>
<dbReference type="InterPro" id="IPR001279">
    <property type="entry name" value="Metallo-B-lactamas"/>
</dbReference>
<dbReference type="InterPro" id="IPR052926">
    <property type="entry name" value="Metallo-beta-lactamase_dom"/>
</dbReference>
<dbReference type="Gene3D" id="3.60.15.10">
    <property type="entry name" value="Ribonuclease Z/Hydroxyacylglutathione hydrolase-like"/>
    <property type="match status" value="1"/>
</dbReference>
<accession>A0A387FSJ1</accession>
<keyword evidence="3" id="KW-1185">Reference proteome</keyword>
<dbReference type="InterPro" id="IPR036866">
    <property type="entry name" value="RibonucZ/Hydroxyglut_hydro"/>
</dbReference>
<dbReference type="SUPFAM" id="SSF56281">
    <property type="entry name" value="Metallo-hydrolase/oxidoreductase"/>
    <property type="match status" value="1"/>
</dbReference>
<keyword evidence="2" id="KW-0614">Plasmid</keyword>
<proteinExistence type="predicted"/>
<feature type="domain" description="Metallo-beta-lactamase" evidence="1">
    <location>
        <begin position="69"/>
        <end position="114"/>
    </location>
</feature>
<dbReference type="RefSeq" id="WP_120706679.1">
    <property type="nucleotide sequence ID" value="NZ_CP032695.1"/>
</dbReference>